<dbReference type="Proteomes" id="UP000053923">
    <property type="component" value="Unassembled WGS sequence"/>
</dbReference>
<evidence type="ECO:0000313" key="2">
    <source>
        <dbReference type="EMBL" id="KUL26606.1"/>
    </source>
</evidence>
<gene>
    <name evidence="2" type="ORF">ADL12_32120</name>
</gene>
<evidence type="ECO:0000313" key="3">
    <source>
        <dbReference type="Proteomes" id="UP000053923"/>
    </source>
</evidence>
<sequence length="102" mass="11173">MANMPHHADIAPADGEAAPRLDWSRASIGDPRPCVLCGRPALLRHPETDQPHHKVCSEPTTPATVVRKATILPCRFCKAPASLRGPEGKPEHWTCRRKAAVR</sequence>
<feature type="region of interest" description="Disordered" evidence="1">
    <location>
        <begin position="83"/>
        <end position="102"/>
    </location>
</feature>
<keyword evidence="3" id="KW-1185">Reference proteome</keyword>
<comment type="caution">
    <text evidence="2">The sequence shown here is derived from an EMBL/GenBank/DDBJ whole genome shotgun (WGS) entry which is preliminary data.</text>
</comment>
<protein>
    <submittedName>
        <fullName evidence="2">Uncharacterized protein</fullName>
    </submittedName>
</protein>
<dbReference type="AlphaFoldDB" id="A0A117MN58"/>
<proteinExistence type="predicted"/>
<organism evidence="2 3">
    <name type="scientific">Streptomyces regalis</name>
    <dbReference type="NCBI Taxonomy" id="68262"/>
    <lineage>
        <taxon>Bacteria</taxon>
        <taxon>Bacillati</taxon>
        <taxon>Actinomycetota</taxon>
        <taxon>Actinomycetes</taxon>
        <taxon>Kitasatosporales</taxon>
        <taxon>Streptomycetaceae</taxon>
        <taxon>Streptomyces</taxon>
    </lineage>
</organism>
<name>A0A117MN58_9ACTN</name>
<reference evidence="3" key="1">
    <citation type="submission" date="2015-10" db="EMBL/GenBank/DDBJ databases">
        <authorList>
            <person name="Ju K.-S."/>
            <person name="Doroghazi J.R."/>
            <person name="Metcalf W.W."/>
        </authorList>
    </citation>
    <scope>NUCLEOTIDE SEQUENCE [LARGE SCALE GENOMIC DNA]</scope>
    <source>
        <strain evidence="3">NRRL 3151</strain>
    </source>
</reference>
<accession>A0A117MN58</accession>
<evidence type="ECO:0000256" key="1">
    <source>
        <dbReference type="SAM" id="MobiDB-lite"/>
    </source>
</evidence>
<feature type="region of interest" description="Disordered" evidence="1">
    <location>
        <begin position="1"/>
        <end position="28"/>
    </location>
</feature>
<dbReference type="EMBL" id="LLZG01000361">
    <property type="protein sequence ID" value="KUL26606.1"/>
    <property type="molecule type" value="Genomic_DNA"/>
</dbReference>